<reference evidence="1" key="1">
    <citation type="submission" date="2023-08" db="EMBL/GenBank/DDBJ databases">
        <authorList>
            <person name="Alioto T."/>
            <person name="Alioto T."/>
            <person name="Gomez Garrido J."/>
        </authorList>
    </citation>
    <scope>NUCLEOTIDE SEQUENCE</scope>
</reference>
<sequence>MQSVPKRVFLTQDRVENGFSYIRIECNIKLCKDSMLLISQNYSVKNACAILTVKNNFSCNYHGINDVLVIFFYSKEQMKMKRILIRLDVGIFLYSEKTNLRNCAIYPKSTLKRNVKDEVSKTIL</sequence>
<organism evidence="1 2">
    <name type="scientific">Octopus vulgaris</name>
    <name type="common">Common octopus</name>
    <dbReference type="NCBI Taxonomy" id="6645"/>
    <lineage>
        <taxon>Eukaryota</taxon>
        <taxon>Metazoa</taxon>
        <taxon>Spiralia</taxon>
        <taxon>Lophotrochozoa</taxon>
        <taxon>Mollusca</taxon>
        <taxon>Cephalopoda</taxon>
        <taxon>Coleoidea</taxon>
        <taxon>Octopodiformes</taxon>
        <taxon>Octopoda</taxon>
        <taxon>Incirrata</taxon>
        <taxon>Octopodidae</taxon>
        <taxon>Octopus</taxon>
    </lineage>
</organism>
<dbReference type="EMBL" id="OX597819">
    <property type="protein sequence ID" value="CAI9723703.1"/>
    <property type="molecule type" value="Genomic_DNA"/>
</dbReference>
<gene>
    <name evidence="1" type="ORF">OCTVUL_1B021518</name>
</gene>
<keyword evidence="2" id="KW-1185">Reference proteome</keyword>
<proteinExistence type="predicted"/>
<accession>A0AA36AXZ0</accession>
<evidence type="ECO:0000313" key="2">
    <source>
        <dbReference type="Proteomes" id="UP001162480"/>
    </source>
</evidence>
<dbReference type="AlphaFoldDB" id="A0AA36AXZ0"/>
<evidence type="ECO:0000313" key="1">
    <source>
        <dbReference type="EMBL" id="CAI9723703.1"/>
    </source>
</evidence>
<dbReference type="Proteomes" id="UP001162480">
    <property type="component" value="Chromosome 6"/>
</dbReference>
<name>A0AA36AXZ0_OCTVU</name>
<protein>
    <submittedName>
        <fullName evidence="1">Uncharacterized protein</fullName>
    </submittedName>
</protein>